<dbReference type="EMBL" id="SLWN01000010">
    <property type="protein sequence ID" value="TCO22162.1"/>
    <property type="molecule type" value="Genomic_DNA"/>
</dbReference>
<feature type="region of interest" description="Disordered" evidence="1">
    <location>
        <begin position="24"/>
        <end position="44"/>
    </location>
</feature>
<organism evidence="2 3">
    <name type="scientific">Kribbella steppae</name>
    <dbReference type="NCBI Taxonomy" id="2512223"/>
    <lineage>
        <taxon>Bacteria</taxon>
        <taxon>Bacillati</taxon>
        <taxon>Actinomycetota</taxon>
        <taxon>Actinomycetes</taxon>
        <taxon>Propionibacteriales</taxon>
        <taxon>Kribbellaceae</taxon>
        <taxon>Kribbella</taxon>
    </lineage>
</organism>
<keyword evidence="3" id="KW-1185">Reference proteome</keyword>
<reference evidence="2 3" key="1">
    <citation type="journal article" date="2015" name="Stand. Genomic Sci.">
        <title>Genomic Encyclopedia of Bacterial and Archaeal Type Strains, Phase III: the genomes of soil and plant-associated and newly described type strains.</title>
        <authorList>
            <person name="Whitman W.B."/>
            <person name="Woyke T."/>
            <person name="Klenk H.P."/>
            <person name="Zhou Y."/>
            <person name="Lilburn T.G."/>
            <person name="Beck B.J."/>
            <person name="De Vos P."/>
            <person name="Vandamme P."/>
            <person name="Eisen J.A."/>
            <person name="Garrity G."/>
            <person name="Hugenholtz P."/>
            <person name="Kyrpides N.C."/>
        </authorList>
    </citation>
    <scope>NUCLEOTIDE SEQUENCE [LARGE SCALE GENOMIC DNA]</scope>
    <source>
        <strain evidence="2 3">VKM Ac-2572</strain>
    </source>
</reference>
<evidence type="ECO:0000313" key="2">
    <source>
        <dbReference type="EMBL" id="TCO22162.1"/>
    </source>
</evidence>
<protein>
    <submittedName>
        <fullName evidence="2">Uncharacterized protein</fullName>
    </submittedName>
</protein>
<accession>A0A4V2RYV6</accession>
<name>A0A4V2RYV6_9ACTN</name>
<dbReference type="AlphaFoldDB" id="A0A4V2RYV6"/>
<evidence type="ECO:0000313" key="3">
    <source>
        <dbReference type="Proteomes" id="UP000294508"/>
    </source>
</evidence>
<sequence>MKLPKSAYTDPPWRMHEIAPEFTSKTSGPCRHRAARMTFPGSSS</sequence>
<dbReference type="Proteomes" id="UP000294508">
    <property type="component" value="Unassembled WGS sequence"/>
</dbReference>
<proteinExistence type="predicted"/>
<evidence type="ECO:0000256" key="1">
    <source>
        <dbReference type="SAM" id="MobiDB-lite"/>
    </source>
</evidence>
<comment type="caution">
    <text evidence="2">The sequence shown here is derived from an EMBL/GenBank/DDBJ whole genome shotgun (WGS) entry which is preliminary data.</text>
</comment>
<gene>
    <name evidence="2" type="ORF">EV652_110147</name>
</gene>